<dbReference type="PANTHER" id="PTHR22904:SF523">
    <property type="entry name" value="STRESS-INDUCED-PHOSPHOPROTEIN 1"/>
    <property type="match status" value="1"/>
</dbReference>
<dbReference type="Pfam" id="PF13432">
    <property type="entry name" value="TPR_16"/>
    <property type="match status" value="1"/>
</dbReference>
<dbReference type="SUPFAM" id="SSF48452">
    <property type="entry name" value="TPR-like"/>
    <property type="match status" value="1"/>
</dbReference>
<keyword evidence="4" id="KW-0808">Transferase</keyword>
<dbReference type="PANTHER" id="PTHR22904">
    <property type="entry name" value="TPR REPEAT CONTAINING PROTEIN"/>
    <property type="match status" value="1"/>
</dbReference>
<feature type="repeat" description="TPR" evidence="3">
    <location>
        <begin position="166"/>
        <end position="199"/>
    </location>
</feature>
<evidence type="ECO:0000313" key="4">
    <source>
        <dbReference type="EMBL" id="KAA8499422.1"/>
    </source>
</evidence>
<keyword evidence="1" id="KW-0677">Repeat</keyword>
<feature type="repeat" description="TPR" evidence="3">
    <location>
        <begin position="132"/>
        <end position="165"/>
    </location>
</feature>
<dbReference type="EMBL" id="VRMN01000001">
    <property type="protein sequence ID" value="KAA8499422.1"/>
    <property type="molecule type" value="Genomic_DNA"/>
</dbReference>
<accession>A0A5J4Z8P3</accession>
<keyword evidence="4" id="KW-0328">Glycosyltransferase</keyword>
<proteinExistence type="predicted"/>
<dbReference type="PROSITE" id="PS50005">
    <property type="entry name" value="TPR"/>
    <property type="match status" value="3"/>
</dbReference>
<dbReference type="InterPro" id="IPR019734">
    <property type="entry name" value="TPR_rpt"/>
</dbReference>
<sequence length="294" mass="32669">MLVLDSTMAPKSALATEPQPLVMIDQMQPQQRDNAKAGLSDTERKELLRVSKENSRVTGAAGSLFNAAKRDAEQGKLDEALSKYSELAQSSPNFAGAYSNRGNVYVALKKYEEAVADYTRALELAPLASDSYVVLVNRGSVYAELNDFKRASADFSAALELRPDESLVYVNRATLLARQQKWTSALNDYQRAVEKKPNDVEPFWLDYAMVLYQINKPGEALGVVKRVAAKYGTVDDVNAALSVMYYDKNDLPDAEGAWGAVARPRLFTSKAFLEGRHWTPRMLETLARFQKLTP</sequence>
<dbReference type="AlphaFoldDB" id="A0A5J4Z8P3"/>
<gene>
    <name evidence="4" type="ORF">FVE85_7007</name>
</gene>
<dbReference type="OMA" id="NEVNPFW"/>
<keyword evidence="2 3" id="KW-0802">TPR repeat</keyword>
<evidence type="ECO:0000256" key="1">
    <source>
        <dbReference type="ARBA" id="ARBA00022737"/>
    </source>
</evidence>
<organism evidence="4 5">
    <name type="scientific">Porphyridium purpureum</name>
    <name type="common">Red alga</name>
    <name type="synonym">Porphyridium cruentum</name>
    <dbReference type="NCBI Taxonomy" id="35688"/>
    <lineage>
        <taxon>Eukaryota</taxon>
        <taxon>Rhodophyta</taxon>
        <taxon>Bangiophyceae</taxon>
        <taxon>Porphyridiales</taxon>
        <taxon>Porphyridiaceae</taxon>
        <taxon>Porphyridium</taxon>
    </lineage>
</organism>
<evidence type="ECO:0000256" key="3">
    <source>
        <dbReference type="PROSITE-ProRule" id="PRU00339"/>
    </source>
</evidence>
<dbReference type="Proteomes" id="UP000324585">
    <property type="component" value="Unassembled WGS sequence"/>
</dbReference>
<reference evidence="5" key="1">
    <citation type="journal article" date="2019" name="Nat. Commun.">
        <title>Expansion of phycobilisome linker gene families in mesophilic red algae.</title>
        <authorList>
            <person name="Lee J."/>
            <person name="Kim D."/>
            <person name="Bhattacharya D."/>
            <person name="Yoon H.S."/>
        </authorList>
    </citation>
    <scope>NUCLEOTIDE SEQUENCE [LARGE SCALE GENOMIC DNA]</scope>
    <source>
        <strain evidence="5">CCMP 1328</strain>
    </source>
</reference>
<keyword evidence="5" id="KW-1185">Reference proteome</keyword>
<dbReference type="PROSITE" id="PS50293">
    <property type="entry name" value="TPR_REGION"/>
    <property type="match status" value="1"/>
</dbReference>
<dbReference type="OrthoDB" id="421121at2759"/>
<dbReference type="Pfam" id="PF00515">
    <property type="entry name" value="TPR_1"/>
    <property type="match status" value="1"/>
</dbReference>
<dbReference type="SMART" id="SM00028">
    <property type="entry name" value="TPR"/>
    <property type="match status" value="3"/>
</dbReference>
<protein>
    <submittedName>
        <fullName evidence="4">UDP-N-acetylglucosamine--peptide N-acetylglucosaminyltransferase</fullName>
    </submittedName>
</protein>
<comment type="caution">
    <text evidence="4">The sequence shown here is derived from an EMBL/GenBank/DDBJ whole genome shotgun (WGS) entry which is preliminary data.</text>
</comment>
<evidence type="ECO:0000313" key="5">
    <source>
        <dbReference type="Proteomes" id="UP000324585"/>
    </source>
</evidence>
<evidence type="ECO:0000256" key="2">
    <source>
        <dbReference type="ARBA" id="ARBA00022803"/>
    </source>
</evidence>
<dbReference type="Gene3D" id="1.25.40.10">
    <property type="entry name" value="Tetratricopeptide repeat domain"/>
    <property type="match status" value="2"/>
</dbReference>
<dbReference type="GO" id="GO:0051879">
    <property type="term" value="F:Hsp90 protein binding"/>
    <property type="evidence" value="ECO:0007669"/>
    <property type="project" value="TreeGrafter"/>
</dbReference>
<dbReference type="GO" id="GO:0016757">
    <property type="term" value="F:glycosyltransferase activity"/>
    <property type="evidence" value="ECO:0007669"/>
    <property type="project" value="UniProtKB-KW"/>
</dbReference>
<name>A0A5J4Z8P3_PORPP</name>
<feature type="repeat" description="TPR" evidence="3">
    <location>
        <begin position="95"/>
        <end position="128"/>
    </location>
</feature>
<dbReference type="InterPro" id="IPR011990">
    <property type="entry name" value="TPR-like_helical_dom_sf"/>
</dbReference>